<dbReference type="RefSeq" id="WP_119048913.1">
    <property type="nucleotide sequence ID" value="NZ_CP032157.1"/>
</dbReference>
<dbReference type="InterPro" id="IPR002668">
    <property type="entry name" value="CNT_N_dom"/>
</dbReference>
<dbReference type="PANTHER" id="PTHR10590">
    <property type="entry name" value="SODIUM/NUCLEOSIDE COTRANSPORTER"/>
    <property type="match status" value="1"/>
</dbReference>
<proteinExistence type="inferred from homology"/>
<evidence type="ECO:0000313" key="11">
    <source>
        <dbReference type="EMBL" id="AXY73075.1"/>
    </source>
</evidence>
<dbReference type="InterPro" id="IPR011642">
    <property type="entry name" value="Gate_dom"/>
</dbReference>
<evidence type="ECO:0000256" key="7">
    <source>
        <dbReference type="SAM" id="Phobius"/>
    </source>
</evidence>
<feature type="domain" description="Concentrative nucleoside transporter N-terminal" evidence="8">
    <location>
        <begin position="13"/>
        <end position="63"/>
    </location>
</feature>
<feature type="transmembrane region" description="Helical" evidence="7">
    <location>
        <begin position="96"/>
        <end position="115"/>
    </location>
</feature>
<name>A0A3B7MN78_9BACT</name>
<dbReference type="InterPro" id="IPR008276">
    <property type="entry name" value="C_nuclsd_transpt"/>
</dbReference>
<feature type="transmembrane region" description="Helical" evidence="7">
    <location>
        <begin position="428"/>
        <end position="447"/>
    </location>
</feature>
<dbReference type="AlphaFoldDB" id="A0A3B7MN78"/>
<feature type="domain" description="Nucleoside transporter/FeoB GTPase Gate" evidence="10">
    <location>
        <begin position="214"/>
        <end position="312"/>
    </location>
</feature>
<dbReference type="GO" id="GO:0005886">
    <property type="term" value="C:plasma membrane"/>
    <property type="evidence" value="ECO:0007669"/>
    <property type="project" value="UniProtKB-SubCell"/>
</dbReference>
<evidence type="ECO:0000259" key="10">
    <source>
        <dbReference type="Pfam" id="PF07670"/>
    </source>
</evidence>
<evidence type="ECO:0000259" key="9">
    <source>
        <dbReference type="Pfam" id="PF07662"/>
    </source>
</evidence>
<feature type="transmembrane region" description="Helical" evidence="7">
    <location>
        <begin position="121"/>
        <end position="140"/>
    </location>
</feature>
<evidence type="ECO:0000256" key="4">
    <source>
        <dbReference type="ARBA" id="ARBA00022692"/>
    </source>
</evidence>
<dbReference type="GO" id="GO:0005337">
    <property type="term" value="F:nucleoside transmembrane transporter activity"/>
    <property type="evidence" value="ECO:0007669"/>
    <property type="project" value="InterPro"/>
</dbReference>
<accession>A0A3B7MN78</accession>
<dbReference type="Pfam" id="PF07670">
    <property type="entry name" value="Gate"/>
    <property type="match status" value="1"/>
</dbReference>
<dbReference type="PANTHER" id="PTHR10590:SF4">
    <property type="entry name" value="SOLUTE CARRIER FAMILY 28 MEMBER 3"/>
    <property type="match status" value="1"/>
</dbReference>
<keyword evidence="3" id="KW-1003">Cell membrane</keyword>
<dbReference type="Pfam" id="PF01773">
    <property type="entry name" value="Nucleos_tra2_N"/>
    <property type="match status" value="1"/>
</dbReference>
<keyword evidence="5 7" id="KW-1133">Transmembrane helix</keyword>
<gene>
    <name evidence="11" type="ORF">D3H65_03415</name>
</gene>
<evidence type="ECO:0000259" key="8">
    <source>
        <dbReference type="Pfam" id="PF01773"/>
    </source>
</evidence>
<comment type="similarity">
    <text evidence="2">Belongs to the concentrative nucleoside transporter (CNT) (TC 2.A.41) family.</text>
</comment>
<evidence type="ECO:0000313" key="12">
    <source>
        <dbReference type="Proteomes" id="UP000263900"/>
    </source>
</evidence>
<organism evidence="11 12">
    <name type="scientific">Paraflavitalea soli</name>
    <dbReference type="NCBI Taxonomy" id="2315862"/>
    <lineage>
        <taxon>Bacteria</taxon>
        <taxon>Pseudomonadati</taxon>
        <taxon>Bacteroidota</taxon>
        <taxon>Chitinophagia</taxon>
        <taxon>Chitinophagales</taxon>
        <taxon>Chitinophagaceae</taxon>
        <taxon>Paraflavitalea</taxon>
    </lineage>
</organism>
<dbReference type="OrthoDB" id="9766455at2"/>
<evidence type="ECO:0000256" key="5">
    <source>
        <dbReference type="ARBA" id="ARBA00022989"/>
    </source>
</evidence>
<dbReference type="GO" id="GO:0015293">
    <property type="term" value="F:symporter activity"/>
    <property type="evidence" value="ECO:0007669"/>
    <property type="project" value="TreeGrafter"/>
</dbReference>
<feature type="transmembrane region" description="Helical" evidence="7">
    <location>
        <begin position="6"/>
        <end position="25"/>
    </location>
</feature>
<dbReference type="InterPro" id="IPR011657">
    <property type="entry name" value="CNT_C_dom"/>
</dbReference>
<feature type="transmembrane region" description="Helical" evidence="7">
    <location>
        <begin position="57"/>
        <end position="75"/>
    </location>
</feature>
<dbReference type="EMBL" id="CP032157">
    <property type="protein sequence ID" value="AXY73075.1"/>
    <property type="molecule type" value="Genomic_DNA"/>
</dbReference>
<sequence length="549" mass="59615">MNPILVNLSRGALGMSFLILVCYVLSNNRRAINWKLVGMGLFAQVMFAMGVLHTTVFGQPVFWLLFGAILAYTIFNKFNRVRNKVEGNHIAYDTTNLLLVLIWQVILVVGLILAPSLFGKWSSLSIFLSCIALLILIFRIGKKYGELMKWSILLSCVILTAAVYTQVCDPQIFKIILQSVSNVFVSLINISHKGTEFMFGNLADANQSWAYVFAIQVLPNIIFFAALSSILYYLGVLQVVVYVFAYLLNKLKISGAESLSTAANIFLGQTEAPLMIRPYLDKMTRSEILCIMVGGMANTAGSVLAAYVGFLGGTDIDQQHYFALHMLSQSIMSAPAAIVCSKILFPQTDEHMVSKDLTVPKEKLGDNFLDALSLGTTDGLKLAVNVGAMLIVFTALMYVVNGLMGWVGGITHLNEEIAVSTGGRYQELSLQMILGYIFSPVAWLIGVPSADMVPIGQLLGEKTILNEFVAYISLGQMKAGNVIQDPKSLLIATYALCGFANFASIGIQIGGISQLAPNQRKNLTELGVKALIGGTIACLMCGCIAGALM</sequence>
<feature type="domain" description="Concentrative nucleoside transporter C-terminal" evidence="9">
    <location>
        <begin position="325"/>
        <end position="546"/>
    </location>
</feature>
<evidence type="ECO:0000256" key="6">
    <source>
        <dbReference type="ARBA" id="ARBA00023136"/>
    </source>
</evidence>
<dbReference type="Proteomes" id="UP000263900">
    <property type="component" value="Chromosome"/>
</dbReference>
<evidence type="ECO:0000256" key="1">
    <source>
        <dbReference type="ARBA" id="ARBA00004651"/>
    </source>
</evidence>
<keyword evidence="4 7" id="KW-0812">Transmembrane</keyword>
<protein>
    <submittedName>
        <fullName evidence="11">Na+ dependent nucleoside transporter</fullName>
    </submittedName>
</protein>
<keyword evidence="12" id="KW-1185">Reference proteome</keyword>
<feature type="transmembrane region" description="Helical" evidence="7">
    <location>
        <begin position="147"/>
        <end position="165"/>
    </location>
</feature>
<evidence type="ECO:0000256" key="3">
    <source>
        <dbReference type="ARBA" id="ARBA00022475"/>
    </source>
</evidence>
<feature type="transmembrane region" description="Helical" evidence="7">
    <location>
        <begin position="288"/>
        <end position="310"/>
    </location>
</feature>
<dbReference type="Pfam" id="PF07662">
    <property type="entry name" value="Nucleos_tra2_C"/>
    <property type="match status" value="1"/>
</dbReference>
<reference evidence="11 12" key="1">
    <citation type="submission" date="2018-09" db="EMBL/GenBank/DDBJ databases">
        <title>Genome sequencing of strain 6GH32-13.</title>
        <authorList>
            <person name="Weon H.-Y."/>
            <person name="Heo J."/>
            <person name="Kwon S.-W."/>
        </authorList>
    </citation>
    <scope>NUCLEOTIDE SEQUENCE [LARGE SCALE GENOMIC DNA]</scope>
    <source>
        <strain evidence="11 12">5GH32-13</strain>
    </source>
</reference>
<dbReference type="KEGG" id="pseg:D3H65_03415"/>
<feature type="transmembrane region" description="Helical" evidence="7">
    <location>
        <begin position="232"/>
        <end position="249"/>
    </location>
</feature>
<feature type="transmembrane region" description="Helical" evidence="7">
    <location>
        <begin position="382"/>
        <end position="408"/>
    </location>
</feature>
<comment type="subcellular location">
    <subcellularLocation>
        <location evidence="1">Cell membrane</location>
        <topology evidence="1">Multi-pass membrane protein</topology>
    </subcellularLocation>
</comment>
<feature type="transmembrane region" description="Helical" evidence="7">
    <location>
        <begin position="530"/>
        <end position="548"/>
    </location>
</feature>
<feature type="transmembrane region" description="Helical" evidence="7">
    <location>
        <begin position="32"/>
        <end position="51"/>
    </location>
</feature>
<evidence type="ECO:0000256" key="2">
    <source>
        <dbReference type="ARBA" id="ARBA00009033"/>
    </source>
</evidence>
<keyword evidence="6 7" id="KW-0472">Membrane</keyword>
<feature type="transmembrane region" description="Helical" evidence="7">
    <location>
        <begin position="488"/>
        <end position="510"/>
    </location>
</feature>